<protein>
    <submittedName>
        <fullName evidence="1">Uncharacterized protein</fullName>
    </submittedName>
</protein>
<accession>A0ACC1MG98</accession>
<gene>
    <name evidence="1" type="ORF">NUW54_g14029</name>
</gene>
<sequence>MASRAAEKKPVGIATQLTAGGIAGAMEAVRTLSMLPSARYDQSPDAALAFRTRTRVLVCNHGGIRCMRPGSLVRPGGTAEPAFALPELALPSAGPARNML</sequence>
<evidence type="ECO:0000313" key="2">
    <source>
        <dbReference type="Proteomes" id="UP001144978"/>
    </source>
</evidence>
<evidence type="ECO:0000313" key="1">
    <source>
        <dbReference type="EMBL" id="KAJ2965702.1"/>
    </source>
</evidence>
<keyword evidence="2" id="KW-1185">Reference proteome</keyword>
<dbReference type="EMBL" id="JANSHE010006911">
    <property type="protein sequence ID" value="KAJ2965702.1"/>
    <property type="molecule type" value="Genomic_DNA"/>
</dbReference>
<name>A0ACC1MG98_9APHY</name>
<organism evidence="1 2">
    <name type="scientific">Trametes sanguinea</name>
    <dbReference type="NCBI Taxonomy" id="158606"/>
    <lineage>
        <taxon>Eukaryota</taxon>
        <taxon>Fungi</taxon>
        <taxon>Dikarya</taxon>
        <taxon>Basidiomycota</taxon>
        <taxon>Agaricomycotina</taxon>
        <taxon>Agaricomycetes</taxon>
        <taxon>Polyporales</taxon>
        <taxon>Polyporaceae</taxon>
        <taxon>Trametes</taxon>
    </lineage>
</organism>
<reference evidence="1" key="1">
    <citation type="submission" date="2022-08" db="EMBL/GenBank/DDBJ databases">
        <title>Genome Sequence of Pycnoporus sanguineus.</title>
        <authorList>
            <person name="Buettner E."/>
        </authorList>
    </citation>
    <scope>NUCLEOTIDE SEQUENCE</scope>
    <source>
        <strain evidence="1">CG-C14</strain>
    </source>
</reference>
<comment type="caution">
    <text evidence="1">The sequence shown here is derived from an EMBL/GenBank/DDBJ whole genome shotgun (WGS) entry which is preliminary data.</text>
</comment>
<proteinExistence type="predicted"/>
<dbReference type="Proteomes" id="UP001144978">
    <property type="component" value="Unassembled WGS sequence"/>
</dbReference>